<gene>
    <name evidence="2" type="ORF">OFUS_LOCUS6842</name>
</gene>
<dbReference type="SUPFAM" id="SSF47473">
    <property type="entry name" value="EF-hand"/>
    <property type="match status" value="1"/>
</dbReference>
<evidence type="ECO:0000313" key="3">
    <source>
        <dbReference type="Proteomes" id="UP000749559"/>
    </source>
</evidence>
<dbReference type="AlphaFoldDB" id="A0A8J1UTP2"/>
<feature type="compositionally biased region" description="Low complexity" evidence="1">
    <location>
        <begin position="174"/>
        <end position="183"/>
    </location>
</feature>
<reference evidence="2" key="1">
    <citation type="submission" date="2022-03" db="EMBL/GenBank/DDBJ databases">
        <authorList>
            <person name="Martin C."/>
        </authorList>
    </citation>
    <scope>NUCLEOTIDE SEQUENCE</scope>
</reference>
<dbReference type="GO" id="GO:0042984">
    <property type="term" value="P:regulation of amyloid precursor protein biosynthetic process"/>
    <property type="evidence" value="ECO:0007669"/>
    <property type="project" value="TreeGrafter"/>
</dbReference>
<dbReference type="PROSITE" id="PS50222">
    <property type="entry name" value="EF_HAND_2"/>
    <property type="match status" value="1"/>
</dbReference>
<dbReference type="InterPro" id="IPR007138">
    <property type="entry name" value="ABM_dom"/>
</dbReference>
<dbReference type="GO" id="GO:0005737">
    <property type="term" value="C:cytoplasm"/>
    <property type="evidence" value="ECO:0007669"/>
    <property type="project" value="TreeGrafter"/>
</dbReference>
<dbReference type="InterPro" id="IPR011008">
    <property type="entry name" value="Dimeric_a/b-barrel"/>
</dbReference>
<comment type="caution">
    <text evidence="2">The sequence shown here is derived from an EMBL/GenBank/DDBJ whole genome shotgun (WGS) entry which is preliminary data.</text>
</comment>
<keyword evidence="3" id="KW-1185">Reference proteome</keyword>
<accession>A0A8J1UTP2</accession>
<sequence>MSNQEKEMSIFLDVFRRADKNDDSALSWDEFKSFFADGVMTTSELENLFNDIDTHNTNNIDTGELCTYFTQHLGQFGPIFSAIEKMNGHVSQALMETSKEYDSSDKTQQFITRFLLREVMNQFAALQRPIDTASDALDQKAAETQEAGAAAAEVTEVKGSSTIPGRMGRRYRRQQSNTSQSSQEQVWDDMPLYHRITGLGVAGGALSSQVDRLRSLIDRLETRVSFDIPEEQIDIQNEKLIFIVHRKLTVSEGCEKSFRNSLKSYIEAVNVNEDCQHLSVRSFKGSSRYVIYEIWSNDKLWKEHLSSPEAKNFQHANVDNLETPEQLNTLPVPESWLKKD</sequence>
<dbReference type="Gene3D" id="1.10.238.10">
    <property type="entry name" value="EF-hand"/>
    <property type="match status" value="1"/>
</dbReference>
<evidence type="ECO:0000256" key="1">
    <source>
        <dbReference type="SAM" id="MobiDB-lite"/>
    </source>
</evidence>
<evidence type="ECO:0000313" key="2">
    <source>
        <dbReference type="EMBL" id="CAH1780101.1"/>
    </source>
</evidence>
<dbReference type="EMBL" id="CAIIXF020000003">
    <property type="protein sequence ID" value="CAH1780101.1"/>
    <property type="molecule type" value="Genomic_DNA"/>
</dbReference>
<feature type="compositionally biased region" description="Low complexity" evidence="1">
    <location>
        <begin position="148"/>
        <end position="159"/>
    </location>
</feature>
<dbReference type="Pfam" id="PF03992">
    <property type="entry name" value="ABM"/>
    <property type="match status" value="1"/>
</dbReference>
<organism evidence="2 3">
    <name type="scientific">Owenia fusiformis</name>
    <name type="common">Polychaete worm</name>
    <dbReference type="NCBI Taxonomy" id="6347"/>
    <lineage>
        <taxon>Eukaryota</taxon>
        <taxon>Metazoa</taxon>
        <taxon>Spiralia</taxon>
        <taxon>Lophotrochozoa</taxon>
        <taxon>Annelida</taxon>
        <taxon>Polychaeta</taxon>
        <taxon>Sedentaria</taxon>
        <taxon>Canalipalpata</taxon>
        <taxon>Sabellida</taxon>
        <taxon>Oweniida</taxon>
        <taxon>Oweniidae</taxon>
        <taxon>Owenia</taxon>
    </lineage>
</organism>
<dbReference type="Gene3D" id="3.30.70.100">
    <property type="match status" value="1"/>
</dbReference>
<dbReference type="GO" id="GO:0005509">
    <property type="term" value="F:calcium ion binding"/>
    <property type="evidence" value="ECO:0007669"/>
    <property type="project" value="InterPro"/>
</dbReference>
<dbReference type="InterPro" id="IPR002048">
    <property type="entry name" value="EF_hand_dom"/>
</dbReference>
<dbReference type="Proteomes" id="UP000749559">
    <property type="component" value="Unassembled WGS sequence"/>
</dbReference>
<dbReference type="InterPro" id="IPR039862">
    <property type="entry name" value="NECAB1/2/3"/>
</dbReference>
<protein>
    <submittedName>
        <fullName evidence="2">Uncharacterized protein</fullName>
    </submittedName>
</protein>
<dbReference type="OrthoDB" id="289247at2759"/>
<dbReference type="PANTHER" id="PTHR12178:SF10">
    <property type="entry name" value="N-TERMINAL EF-HAND CALCIUM-BINDING PROTEIN 1-LIKE ISOFORM X1"/>
    <property type="match status" value="1"/>
</dbReference>
<feature type="region of interest" description="Disordered" evidence="1">
    <location>
        <begin position="148"/>
        <end position="185"/>
    </location>
</feature>
<name>A0A8J1UTP2_OWEFU</name>
<proteinExistence type="predicted"/>
<dbReference type="SUPFAM" id="SSF54909">
    <property type="entry name" value="Dimeric alpha+beta barrel"/>
    <property type="match status" value="1"/>
</dbReference>
<dbReference type="PANTHER" id="PTHR12178">
    <property type="entry name" value="EF-HAND DOMAIN-CONTAINING PROTEIN"/>
    <property type="match status" value="1"/>
</dbReference>
<dbReference type="PROSITE" id="PS51725">
    <property type="entry name" value="ABM"/>
    <property type="match status" value="1"/>
</dbReference>
<dbReference type="InterPro" id="IPR011992">
    <property type="entry name" value="EF-hand-dom_pair"/>
</dbReference>